<evidence type="ECO:0000313" key="6">
    <source>
        <dbReference type="EMBL" id="UOO79998.1"/>
    </source>
</evidence>
<evidence type="ECO:0000256" key="1">
    <source>
        <dbReference type="ARBA" id="ARBA00022598"/>
    </source>
</evidence>
<evidence type="ECO:0000313" key="7">
    <source>
        <dbReference type="Proteomes" id="UP000294721"/>
    </source>
</evidence>
<dbReference type="PANTHER" id="PTHR43334">
    <property type="entry name" value="ACETATE--COA LIGASE [ADP-FORMING]"/>
    <property type="match status" value="1"/>
</dbReference>
<reference evidence="5 7" key="1">
    <citation type="submission" date="2019-03" db="EMBL/GenBank/DDBJ databases">
        <title>Genomic Encyclopedia of Type Strains, Phase IV (KMG-IV): sequencing the most valuable type-strain genomes for metagenomic binning, comparative biology and taxonomic classification.</title>
        <authorList>
            <person name="Goeker M."/>
        </authorList>
    </citation>
    <scope>NUCLEOTIDE SEQUENCE [LARGE SCALE GENOMIC DNA]</scope>
    <source>
        <strain evidence="5 7">DSM 17474</strain>
    </source>
</reference>
<organism evidence="6 8">
    <name type="scientific">Uruburuella suis</name>
    <dbReference type="NCBI Taxonomy" id="252130"/>
    <lineage>
        <taxon>Bacteria</taxon>
        <taxon>Pseudomonadati</taxon>
        <taxon>Pseudomonadota</taxon>
        <taxon>Betaproteobacteria</taxon>
        <taxon>Neisseriales</taxon>
        <taxon>Neisseriaceae</taxon>
        <taxon>Uruburuella</taxon>
    </lineage>
</organism>
<dbReference type="PROSITE" id="PS51186">
    <property type="entry name" value="GNAT"/>
    <property type="match status" value="1"/>
</dbReference>
<dbReference type="Proteomes" id="UP000294721">
    <property type="component" value="Unassembled WGS sequence"/>
</dbReference>
<dbReference type="InterPro" id="IPR016102">
    <property type="entry name" value="Succinyl-CoA_synth-like"/>
</dbReference>
<dbReference type="InterPro" id="IPR000182">
    <property type="entry name" value="GNAT_dom"/>
</dbReference>
<keyword evidence="7" id="KW-1185">Reference proteome</keyword>
<evidence type="ECO:0000256" key="3">
    <source>
        <dbReference type="ARBA" id="ARBA00022840"/>
    </source>
</evidence>
<proteinExistence type="predicted"/>
<keyword evidence="6" id="KW-0012">Acyltransferase</keyword>
<dbReference type="EMBL" id="SLXE01000030">
    <property type="protein sequence ID" value="TCP01353.1"/>
    <property type="molecule type" value="Genomic_DNA"/>
</dbReference>
<evidence type="ECO:0000256" key="2">
    <source>
        <dbReference type="ARBA" id="ARBA00022741"/>
    </source>
</evidence>
<dbReference type="SUPFAM" id="SSF51735">
    <property type="entry name" value="NAD(P)-binding Rossmann-fold domains"/>
    <property type="match status" value="1"/>
</dbReference>
<keyword evidence="6" id="KW-0808">Transferase</keyword>
<dbReference type="Pfam" id="PF00583">
    <property type="entry name" value="Acetyltransf_1"/>
    <property type="match status" value="1"/>
</dbReference>
<dbReference type="InterPro" id="IPR032875">
    <property type="entry name" value="Succ_CoA_lig_flav_dom"/>
</dbReference>
<dbReference type="RefSeq" id="WP_165870935.1">
    <property type="nucleotide sequence ID" value="NZ_CP091507.1"/>
</dbReference>
<evidence type="ECO:0000313" key="8">
    <source>
        <dbReference type="Proteomes" id="UP000829756"/>
    </source>
</evidence>
<dbReference type="Gene3D" id="3.40.630.30">
    <property type="match status" value="1"/>
</dbReference>
<dbReference type="InterPro" id="IPR016181">
    <property type="entry name" value="Acyl_CoA_acyltransferase"/>
</dbReference>
<dbReference type="SUPFAM" id="SSF55729">
    <property type="entry name" value="Acyl-CoA N-acyltransferases (Nat)"/>
    <property type="match status" value="1"/>
</dbReference>
<sequence length="748" mass="81962">MSKHLFDALFEPQHIIVIGASERPHSLGERVLSALLRAPFQGKITPVNLRHKSVGGLKAYPNLSRISEAADVALILTPAASYEALFKACHKKQIRHVVLVQDWENQSADALPQAQAAIQSAARLGLHITACTPAAIQVPANGLNSGIYPARLSAGNVAVISWHAATGAGILSVLSRAKLGLSRHISLQPGLGQTHSAELLDALDSDPLTRLVVLEYNPDEPLRDLFSAIRHLTRQKSVILHCTHHADEEEQAILRHLSRYCGFLVTFTPDEMLAAIHALACGKLDAKKLHVIANTPCDWLQSQAASFGIALQMADRNHTPSESHNGYIGSNPSTLHYRGLAENNLQSHHTEALLALVVPTAQSNEAEITHALQQLQQQHQKPLFISSPLSDGLLQFRNTGQALRAFFYHHHNHELKALRIQTAKPRPAYLKMPDLAALSAAQAPTPAQLAQALHLPEHTAPTHAGDIALLFHIHPRYGVALFARSAAQTMALLPPFNTLQAERLIQQFGLKRQQKTIYQLLYSLNALLTHAPHLNRLDLTLQPDGNVKITATPASAAHTAINVRTPYPRAEQPLFTLKNGQTIPIRAMTPEDAELEQQYVQNLPEKSRQSRFMAHVKALSQSTLASFCNLDYQREGAFTAEDAEGKLLGVGRFSCTHFPEQCEFGISVAESMHGQGLAFALMQEIIALAARQGYRRMGAEILKSNLPMLKLAEKLGFTLSPSPHDSEIAEAILDLLPPANNTKRKSRQ</sequence>
<dbReference type="Pfam" id="PF13607">
    <property type="entry name" value="Succ_CoA_lig"/>
    <property type="match status" value="1"/>
</dbReference>
<dbReference type="KEGG" id="usu:LVJ78_02980"/>
<dbReference type="InterPro" id="IPR003781">
    <property type="entry name" value="CoA-bd"/>
</dbReference>
<reference evidence="6" key="2">
    <citation type="submission" date="2021-12" db="EMBL/GenBank/DDBJ databases">
        <authorList>
            <person name="Veyrier F.J."/>
        </authorList>
    </citation>
    <scope>NUCLEOTIDE SEQUENCE</scope>
    <source>
        <strain evidence="6">1258/02</strain>
    </source>
</reference>
<dbReference type="Pfam" id="PF13380">
    <property type="entry name" value="CoA_binding_2"/>
    <property type="match status" value="1"/>
</dbReference>
<accession>A0AAE9KJ37</accession>
<name>A0AAE9KJ37_9NEIS</name>
<gene>
    <name evidence="5" type="ORF">EV680_13019</name>
    <name evidence="6" type="ORF">LVJ78_02980</name>
</gene>
<evidence type="ECO:0000313" key="5">
    <source>
        <dbReference type="EMBL" id="TCP01353.1"/>
    </source>
</evidence>
<dbReference type="SMART" id="SM00881">
    <property type="entry name" value="CoA_binding"/>
    <property type="match status" value="1"/>
</dbReference>
<feature type="domain" description="N-acetyltransferase" evidence="4">
    <location>
        <begin position="583"/>
        <end position="739"/>
    </location>
</feature>
<dbReference type="SUPFAM" id="SSF52210">
    <property type="entry name" value="Succinyl-CoA synthetase domains"/>
    <property type="match status" value="1"/>
</dbReference>
<dbReference type="EC" id="2.3.1.-" evidence="6"/>
<dbReference type="Proteomes" id="UP000829756">
    <property type="component" value="Chromosome"/>
</dbReference>
<dbReference type="GO" id="GO:0016747">
    <property type="term" value="F:acyltransferase activity, transferring groups other than amino-acyl groups"/>
    <property type="evidence" value="ECO:0007669"/>
    <property type="project" value="InterPro"/>
</dbReference>
<reference evidence="6" key="3">
    <citation type="journal article" date="2022" name="Res Sq">
        <title>Evolution of multicellular longitudinally dividing oral cavity symbionts (Neisseriaceae).</title>
        <authorList>
            <person name="Nyongesa S."/>
            <person name="Weber P."/>
            <person name="Bernet E."/>
            <person name="Pullido F."/>
            <person name="Nieckarz M."/>
            <person name="Delaby M."/>
            <person name="Nieves C."/>
            <person name="Viehboeck T."/>
            <person name="Krause N."/>
            <person name="Rivera-Millot A."/>
            <person name="Nakamura A."/>
            <person name="Vischer N."/>
            <person name="VanNieuwenhze M."/>
            <person name="Brun Y."/>
            <person name="Cava F."/>
            <person name="Bulgheresi S."/>
            <person name="Veyrier F."/>
        </authorList>
    </citation>
    <scope>NUCLEOTIDE SEQUENCE</scope>
    <source>
        <strain evidence="6">1258/02</strain>
    </source>
</reference>
<dbReference type="GO" id="GO:0005524">
    <property type="term" value="F:ATP binding"/>
    <property type="evidence" value="ECO:0007669"/>
    <property type="project" value="UniProtKB-KW"/>
</dbReference>
<dbReference type="EMBL" id="CP091507">
    <property type="protein sequence ID" value="UOO79998.1"/>
    <property type="molecule type" value="Genomic_DNA"/>
</dbReference>
<keyword evidence="3" id="KW-0067">ATP-binding</keyword>
<dbReference type="PANTHER" id="PTHR43334:SF1">
    <property type="entry name" value="3-HYDROXYPROPIONATE--COA LIGASE [ADP-FORMING]"/>
    <property type="match status" value="1"/>
</dbReference>
<keyword evidence="2" id="KW-0547">Nucleotide-binding</keyword>
<evidence type="ECO:0000259" key="4">
    <source>
        <dbReference type="PROSITE" id="PS51186"/>
    </source>
</evidence>
<keyword evidence="1" id="KW-0436">Ligase</keyword>
<dbReference type="CDD" id="cd04301">
    <property type="entry name" value="NAT_SF"/>
    <property type="match status" value="1"/>
</dbReference>
<dbReference type="AlphaFoldDB" id="A0AAE9KJ37"/>
<dbReference type="Gene3D" id="3.40.50.261">
    <property type="entry name" value="Succinyl-CoA synthetase domains"/>
    <property type="match status" value="1"/>
</dbReference>
<dbReference type="InterPro" id="IPR051538">
    <property type="entry name" value="Acyl-CoA_Synth/Transferase"/>
</dbReference>
<dbReference type="InterPro" id="IPR036291">
    <property type="entry name" value="NAD(P)-bd_dom_sf"/>
</dbReference>
<dbReference type="GO" id="GO:0016874">
    <property type="term" value="F:ligase activity"/>
    <property type="evidence" value="ECO:0007669"/>
    <property type="project" value="UniProtKB-KW"/>
</dbReference>
<protein>
    <submittedName>
        <fullName evidence="5 6">Acetyltransferase</fullName>
        <ecNumber evidence="6">2.3.1.-</ecNumber>
    </submittedName>
</protein>
<dbReference type="Gene3D" id="3.40.50.720">
    <property type="entry name" value="NAD(P)-binding Rossmann-like Domain"/>
    <property type="match status" value="1"/>
</dbReference>